<evidence type="ECO:0000313" key="4">
    <source>
        <dbReference type="Proteomes" id="UP001172102"/>
    </source>
</evidence>
<keyword evidence="1" id="KW-0812">Transmembrane</keyword>
<name>A0AA40AIE3_9PEZI</name>
<protein>
    <submittedName>
        <fullName evidence="3">Uncharacterized protein</fullName>
    </submittedName>
</protein>
<keyword evidence="1" id="KW-0472">Membrane</keyword>
<dbReference type="EMBL" id="JAUKUA010000004">
    <property type="protein sequence ID" value="KAK0716380.1"/>
    <property type="molecule type" value="Genomic_DNA"/>
</dbReference>
<feature type="transmembrane region" description="Helical" evidence="1">
    <location>
        <begin position="236"/>
        <end position="264"/>
    </location>
</feature>
<feature type="signal peptide" evidence="2">
    <location>
        <begin position="1"/>
        <end position="19"/>
    </location>
</feature>
<evidence type="ECO:0000313" key="3">
    <source>
        <dbReference type="EMBL" id="KAK0716380.1"/>
    </source>
</evidence>
<comment type="caution">
    <text evidence="3">The sequence shown here is derived from an EMBL/GenBank/DDBJ whole genome shotgun (WGS) entry which is preliminary data.</text>
</comment>
<proteinExistence type="predicted"/>
<evidence type="ECO:0000256" key="1">
    <source>
        <dbReference type="SAM" id="Phobius"/>
    </source>
</evidence>
<keyword evidence="4" id="KW-1185">Reference proteome</keyword>
<sequence length="326" mass="36863">MFIAYAMLFLISIPTLAGAMTGYTPIIDPFIRRNDSSLIPFRELPATSYIIQDGSRVNLTDNYFIGSQRLQHLSGSQSYMPVSYRDGSHWLSNYGYDISDCGYRYFSGTEPEMEHVYLLANVSSYVSQYGFYGLTKAETTWMNETLESPALNITASFLPGREQYDNESDIPYGHDWTDPRTDEKPFSNPQKRTYYDSQGNVYSLDYVISSGSCQPSVEGCDATFTKSNSDAYSTQIYNWGFSLVQATITAALAMIWTIGLYIMYLAAHLQLPLMDTPEIPRGWRAVVRLGETIRRELDSHGIDPESLIDKQPKRLVLPMTLTVARS</sequence>
<keyword evidence="1" id="KW-1133">Transmembrane helix</keyword>
<gene>
    <name evidence="3" type="ORF">B0H67DRAFT_667261</name>
</gene>
<feature type="chain" id="PRO_5041339119" evidence="2">
    <location>
        <begin position="20"/>
        <end position="326"/>
    </location>
</feature>
<dbReference type="Proteomes" id="UP001172102">
    <property type="component" value="Unassembled WGS sequence"/>
</dbReference>
<keyword evidence="2" id="KW-0732">Signal</keyword>
<organism evidence="3 4">
    <name type="scientific">Lasiosphaeris hirsuta</name>
    <dbReference type="NCBI Taxonomy" id="260670"/>
    <lineage>
        <taxon>Eukaryota</taxon>
        <taxon>Fungi</taxon>
        <taxon>Dikarya</taxon>
        <taxon>Ascomycota</taxon>
        <taxon>Pezizomycotina</taxon>
        <taxon>Sordariomycetes</taxon>
        <taxon>Sordariomycetidae</taxon>
        <taxon>Sordariales</taxon>
        <taxon>Lasiosphaeriaceae</taxon>
        <taxon>Lasiosphaeris</taxon>
    </lineage>
</organism>
<dbReference type="AlphaFoldDB" id="A0AA40AIE3"/>
<accession>A0AA40AIE3</accession>
<evidence type="ECO:0000256" key="2">
    <source>
        <dbReference type="SAM" id="SignalP"/>
    </source>
</evidence>
<reference evidence="3" key="1">
    <citation type="submission" date="2023-06" db="EMBL/GenBank/DDBJ databases">
        <title>Genome-scale phylogeny and comparative genomics of the fungal order Sordariales.</title>
        <authorList>
            <consortium name="Lawrence Berkeley National Laboratory"/>
            <person name="Hensen N."/>
            <person name="Bonometti L."/>
            <person name="Westerberg I."/>
            <person name="Brannstrom I.O."/>
            <person name="Guillou S."/>
            <person name="Cros-Aarteil S."/>
            <person name="Calhoun S."/>
            <person name="Haridas S."/>
            <person name="Kuo A."/>
            <person name="Mondo S."/>
            <person name="Pangilinan J."/>
            <person name="Riley R."/>
            <person name="Labutti K."/>
            <person name="Andreopoulos B."/>
            <person name="Lipzen A."/>
            <person name="Chen C."/>
            <person name="Yanf M."/>
            <person name="Daum C."/>
            <person name="Ng V."/>
            <person name="Clum A."/>
            <person name="Steindorff A."/>
            <person name="Ohm R."/>
            <person name="Martin F."/>
            <person name="Silar P."/>
            <person name="Natvig D."/>
            <person name="Lalanne C."/>
            <person name="Gautier V."/>
            <person name="Ament-Velasquez S.L."/>
            <person name="Kruys A."/>
            <person name="Hutchinson M.I."/>
            <person name="Powell A.J."/>
            <person name="Barry K."/>
            <person name="Miller A.N."/>
            <person name="Grigoriev I.V."/>
            <person name="Debuchy R."/>
            <person name="Gladieux P."/>
            <person name="Thoren M.H."/>
            <person name="Johannesson H."/>
        </authorList>
    </citation>
    <scope>NUCLEOTIDE SEQUENCE</scope>
    <source>
        <strain evidence="3">SMH4607-1</strain>
    </source>
</reference>